<dbReference type="RefSeq" id="WP_169419360.1">
    <property type="nucleotide sequence ID" value="NZ_JABBFX010000001.1"/>
</dbReference>
<dbReference type="GO" id="GO:0006707">
    <property type="term" value="P:cholesterol catabolic process"/>
    <property type="evidence" value="ECO:0007669"/>
    <property type="project" value="TreeGrafter"/>
</dbReference>
<dbReference type="PANTHER" id="PTHR46696">
    <property type="entry name" value="P450, PUTATIVE (EUROFUNG)-RELATED"/>
    <property type="match status" value="1"/>
</dbReference>
<comment type="caution">
    <text evidence="2">The sequence shown here is derived from an EMBL/GenBank/DDBJ whole genome shotgun (WGS) entry which is preliminary data.</text>
</comment>
<dbReference type="AlphaFoldDB" id="A0A848H6Z2"/>
<dbReference type="GO" id="GO:0020037">
    <property type="term" value="F:heme binding"/>
    <property type="evidence" value="ECO:0007669"/>
    <property type="project" value="InterPro"/>
</dbReference>
<dbReference type="InterPro" id="IPR036396">
    <property type="entry name" value="Cyt_P450_sf"/>
</dbReference>
<evidence type="ECO:0000313" key="3">
    <source>
        <dbReference type="Proteomes" id="UP000541185"/>
    </source>
</evidence>
<dbReference type="GO" id="GO:0005506">
    <property type="term" value="F:iron ion binding"/>
    <property type="evidence" value="ECO:0007669"/>
    <property type="project" value="InterPro"/>
</dbReference>
<protein>
    <recommendedName>
        <fullName evidence="4">Cytochrome P450</fullName>
    </recommendedName>
</protein>
<dbReference type="Gene3D" id="1.10.630.10">
    <property type="entry name" value="Cytochrome P450"/>
    <property type="match status" value="2"/>
</dbReference>
<dbReference type="GO" id="GO:0008395">
    <property type="term" value="F:steroid hydroxylase activity"/>
    <property type="evidence" value="ECO:0007669"/>
    <property type="project" value="TreeGrafter"/>
</dbReference>
<dbReference type="CDD" id="cd11036">
    <property type="entry name" value="AknT-like"/>
    <property type="match status" value="1"/>
</dbReference>
<dbReference type="EMBL" id="JABBFX010000001">
    <property type="protein sequence ID" value="NML45279.1"/>
    <property type="molecule type" value="Genomic_DNA"/>
</dbReference>
<keyword evidence="3" id="KW-1185">Reference proteome</keyword>
<comment type="similarity">
    <text evidence="1">Belongs to the cytochrome P450 family.</text>
</comment>
<dbReference type="PANTHER" id="PTHR46696:SF4">
    <property type="entry name" value="BIOTIN BIOSYNTHESIS CYTOCHROME P450"/>
    <property type="match status" value="1"/>
</dbReference>
<gene>
    <name evidence="2" type="ORF">HHL11_16115</name>
</gene>
<dbReference type="GO" id="GO:0036199">
    <property type="term" value="F:cholest-4-en-3-one 26-monooxygenase activity"/>
    <property type="evidence" value="ECO:0007669"/>
    <property type="project" value="TreeGrafter"/>
</dbReference>
<sequence length="330" mass="35293">MEEPRDALAAPSHTDPYAWYARLRVRSPLAYDAQLKLWVVAGPYLVEQALQHLQLRVRPPAEPVPKALLGRPTGDVFAQLVRMNDGDFHARHRPAVEAAAARFAPAAVAQATEAATRDLAPRLEANALLSAIPVQAMARLLGVAGASLDRTVEWVHEFTRGIGPGVDADTLERSDTAARALLAQGERDGLQPFAAANRIAFMQQSLDATAGLIGNAVCAALRQGEEAPDAGELVAHVARHDPAVHNTRRFAAADVELGGERIAAGDALLLLLVNEHPFGGGAHACPGDRIALQIAVSALRTLQVLEPLQDKFRAVRGYRPLPNARIPVFS</sequence>
<evidence type="ECO:0000256" key="1">
    <source>
        <dbReference type="ARBA" id="ARBA00010617"/>
    </source>
</evidence>
<dbReference type="InterPro" id="IPR017972">
    <property type="entry name" value="Cyt_P450_CS"/>
</dbReference>
<name>A0A848H6Z2_9BURK</name>
<dbReference type="Proteomes" id="UP000541185">
    <property type="component" value="Unassembled WGS sequence"/>
</dbReference>
<organism evidence="2 3">
    <name type="scientific">Ramlibacter agri</name>
    <dbReference type="NCBI Taxonomy" id="2728837"/>
    <lineage>
        <taxon>Bacteria</taxon>
        <taxon>Pseudomonadati</taxon>
        <taxon>Pseudomonadota</taxon>
        <taxon>Betaproteobacteria</taxon>
        <taxon>Burkholderiales</taxon>
        <taxon>Comamonadaceae</taxon>
        <taxon>Ramlibacter</taxon>
    </lineage>
</organism>
<reference evidence="2 3" key="1">
    <citation type="submission" date="2020-04" db="EMBL/GenBank/DDBJ databases">
        <title>Ramlibacter sp. G-1-2-2 isolated from soil.</title>
        <authorList>
            <person name="Dahal R.H."/>
        </authorList>
    </citation>
    <scope>NUCLEOTIDE SEQUENCE [LARGE SCALE GENOMIC DNA]</scope>
    <source>
        <strain evidence="2 3">G-1-2-2</strain>
    </source>
</reference>
<proteinExistence type="inferred from homology"/>
<accession>A0A848H6Z2</accession>
<dbReference type="PROSITE" id="PS00086">
    <property type="entry name" value="CYTOCHROME_P450"/>
    <property type="match status" value="1"/>
</dbReference>
<evidence type="ECO:0000313" key="2">
    <source>
        <dbReference type="EMBL" id="NML45279.1"/>
    </source>
</evidence>
<evidence type="ECO:0008006" key="4">
    <source>
        <dbReference type="Google" id="ProtNLM"/>
    </source>
</evidence>
<dbReference type="SUPFAM" id="SSF48264">
    <property type="entry name" value="Cytochrome P450"/>
    <property type="match status" value="1"/>
</dbReference>